<feature type="domain" description="Na+/H+ antiporter NhaC-like C-terminal" evidence="7">
    <location>
        <begin position="169"/>
        <end position="474"/>
    </location>
</feature>
<dbReference type="AlphaFoldDB" id="A0A9X2U3M8"/>
<evidence type="ECO:0000313" key="8">
    <source>
        <dbReference type="EMBL" id="MCS3866269.1"/>
    </source>
</evidence>
<dbReference type="RefSeq" id="WP_103015497.1">
    <property type="nucleotide sequence ID" value="NZ_CALTSD010000003.1"/>
</dbReference>
<dbReference type="InterPro" id="IPR018461">
    <property type="entry name" value="Na/H_Antiport_NhaC-like_C"/>
</dbReference>
<feature type="transmembrane region" description="Helical" evidence="6">
    <location>
        <begin position="288"/>
        <end position="306"/>
    </location>
</feature>
<comment type="caution">
    <text evidence="8">The sequence shown here is derived from an EMBL/GenBank/DDBJ whole genome shotgun (WGS) entry which is preliminary data.</text>
</comment>
<organism evidence="8 10">
    <name type="scientific">Salinibacter ruber</name>
    <dbReference type="NCBI Taxonomy" id="146919"/>
    <lineage>
        <taxon>Bacteria</taxon>
        <taxon>Pseudomonadati</taxon>
        <taxon>Rhodothermota</taxon>
        <taxon>Rhodothermia</taxon>
        <taxon>Rhodothermales</taxon>
        <taxon>Salinibacteraceae</taxon>
        <taxon>Salinibacter</taxon>
    </lineage>
</organism>
<name>A0A9X2U3M8_9BACT</name>
<evidence type="ECO:0000256" key="2">
    <source>
        <dbReference type="ARBA" id="ARBA00022475"/>
    </source>
</evidence>
<evidence type="ECO:0000256" key="1">
    <source>
        <dbReference type="ARBA" id="ARBA00004651"/>
    </source>
</evidence>
<feature type="transmembrane region" description="Helical" evidence="6">
    <location>
        <begin position="146"/>
        <end position="169"/>
    </location>
</feature>
<feature type="transmembrane region" description="Helical" evidence="6">
    <location>
        <begin position="189"/>
        <end position="212"/>
    </location>
</feature>
<dbReference type="EMBL" id="JANUBF010000007">
    <property type="protein sequence ID" value="MCS4036294.1"/>
    <property type="molecule type" value="Genomic_DNA"/>
</dbReference>
<keyword evidence="5 6" id="KW-0472">Membrane</keyword>
<keyword evidence="4 6" id="KW-1133">Transmembrane helix</keyword>
<evidence type="ECO:0000256" key="5">
    <source>
        <dbReference type="ARBA" id="ARBA00023136"/>
    </source>
</evidence>
<feature type="transmembrane region" description="Helical" evidence="6">
    <location>
        <begin position="257"/>
        <end position="276"/>
    </location>
</feature>
<feature type="transmembrane region" description="Helical" evidence="6">
    <location>
        <begin position="455"/>
        <end position="476"/>
    </location>
</feature>
<evidence type="ECO:0000256" key="3">
    <source>
        <dbReference type="ARBA" id="ARBA00022692"/>
    </source>
</evidence>
<comment type="subcellular location">
    <subcellularLocation>
        <location evidence="1">Cell membrane</location>
        <topology evidence="1">Multi-pass membrane protein</topology>
    </subcellularLocation>
</comment>
<dbReference type="PANTHER" id="PTHR43478:SF1">
    <property type="entry name" value="NA+_H+ ANTIPORTER NHAC-LIKE C-TERMINAL DOMAIN-CONTAINING PROTEIN"/>
    <property type="match status" value="1"/>
</dbReference>
<feature type="transmembrane region" description="Helical" evidence="6">
    <location>
        <begin position="109"/>
        <end position="134"/>
    </location>
</feature>
<keyword evidence="3 6" id="KW-0812">Transmembrane</keyword>
<proteinExistence type="predicted"/>
<evidence type="ECO:0000256" key="4">
    <source>
        <dbReference type="ARBA" id="ARBA00022989"/>
    </source>
</evidence>
<sequence>MDWIVLLPPVVAIGLAMWTRQIYLSLFAGLWLGTTILAGGNPVLGLRELADQIVTVFTTESNARILVFCLLVGGLVALVQASGGVQGFIKWARARGWGESRRGAELLAWGIGVVIFVESNISSLTVGAVSRPLFDRLSLPREKLAYYCDATCAPVCMSIPLNGWGAFVLGLVGAQELSQNAVAVLAEAVLFNFFALFAIGFSLVLALTGWGFGAMRRAEKRAADTGQVLRPDAQPMIEDDVARIEPPDHVTPQARNLLLPVAVMVAMIFVGLYVTGGGNLMEGSGSTAVLWAVGTALGASLLLYAIPRPLREGRATLTLGTSMDWVVKGASGLVPVTLLLVLAFALGQVSQALEMGDYVVQLVGEQGPAWWMPVLVFAVTSFVAFTLGSSWTAFAILIPVVMPLAVEVALPSSLMLGAVLSGGIFGDHTSPLSDTSIISSMAAASDHVDHVNTQMPYALVQAGLAAVAFVVAGLLAG</sequence>
<dbReference type="EMBL" id="JANTYZ010000010">
    <property type="protein sequence ID" value="MCS3866269.1"/>
    <property type="molecule type" value="Genomic_DNA"/>
</dbReference>
<evidence type="ECO:0000313" key="9">
    <source>
        <dbReference type="EMBL" id="MCS4036294.1"/>
    </source>
</evidence>
<gene>
    <name evidence="8" type="ORF">GGP82_002840</name>
    <name evidence="9" type="ORF">GGQ01_001354</name>
</gene>
<feature type="transmembrane region" description="Helical" evidence="6">
    <location>
        <begin position="369"/>
        <end position="397"/>
    </location>
</feature>
<feature type="transmembrane region" description="Helical" evidence="6">
    <location>
        <begin position="65"/>
        <end position="89"/>
    </location>
</feature>
<protein>
    <submittedName>
        <fullName evidence="8">Na+/H+ antiporter NhaC</fullName>
    </submittedName>
</protein>
<keyword evidence="2" id="KW-1003">Cell membrane</keyword>
<evidence type="ECO:0000313" key="10">
    <source>
        <dbReference type="Proteomes" id="UP001155034"/>
    </source>
</evidence>
<reference evidence="8" key="1">
    <citation type="submission" date="2022-08" db="EMBL/GenBank/DDBJ databases">
        <title>Genomic Encyclopedia of Type Strains, Phase V (KMG-V): Genome sequencing to study the core and pangenomes of soil and plant-associated prokaryotes.</title>
        <authorList>
            <person name="Whitman W."/>
        </authorList>
    </citation>
    <scope>NUCLEOTIDE SEQUENCE</scope>
    <source>
        <strain evidence="8">SP2016B</strain>
        <strain evidence="9">SP3012</strain>
    </source>
</reference>
<feature type="transmembrane region" description="Helical" evidence="6">
    <location>
        <begin position="326"/>
        <end position="349"/>
    </location>
</feature>
<dbReference type="PANTHER" id="PTHR43478">
    <property type="entry name" value="NA+/H+ ANTIPORTER-RELATED"/>
    <property type="match status" value="1"/>
</dbReference>
<feature type="transmembrane region" description="Helical" evidence="6">
    <location>
        <begin position="404"/>
        <end position="425"/>
    </location>
</feature>
<evidence type="ECO:0000256" key="6">
    <source>
        <dbReference type="SAM" id="Phobius"/>
    </source>
</evidence>
<accession>A0A9X2U3M8</accession>
<dbReference type="Proteomes" id="UP001155034">
    <property type="component" value="Unassembled WGS sequence"/>
</dbReference>
<evidence type="ECO:0000259" key="7">
    <source>
        <dbReference type="Pfam" id="PF03553"/>
    </source>
</evidence>
<dbReference type="GO" id="GO:0005886">
    <property type="term" value="C:plasma membrane"/>
    <property type="evidence" value="ECO:0007669"/>
    <property type="project" value="UniProtKB-SubCell"/>
</dbReference>
<dbReference type="Proteomes" id="UP001155040">
    <property type="component" value="Unassembled WGS sequence"/>
</dbReference>
<feature type="transmembrane region" description="Helical" evidence="6">
    <location>
        <begin position="22"/>
        <end position="44"/>
    </location>
</feature>
<dbReference type="Pfam" id="PF03553">
    <property type="entry name" value="Na_H_antiporter"/>
    <property type="match status" value="1"/>
</dbReference>